<dbReference type="Proteomes" id="UP000199517">
    <property type="component" value="Unassembled WGS sequence"/>
</dbReference>
<keyword evidence="1" id="KW-0812">Transmembrane</keyword>
<keyword evidence="1" id="KW-0472">Membrane</keyword>
<dbReference type="EMBL" id="FOMQ01000018">
    <property type="protein sequence ID" value="SFE18990.1"/>
    <property type="molecule type" value="Genomic_DNA"/>
</dbReference>
<evidence type="ECO:0000313" key="3">
    <source>
        <dbReference type="Proteomes" id="UP000199517"/>
    </source>
</evidence>
<keyword evidence="1" id="KW-1133">Transmembrane helix</keyword>
<organism evidence="2 3">
    <name type="scientific">Paracidovorax konjaci</name>
    <dbReference type="NCBI Taxonomy" id="32040"/>
    <lineage>
        <taxon>Bacteria</taxon>
        <taxon>Pseudomonadati</taxon>
        <taxon>Pseudomonadota</taxon>
        <taxon>Betaproteobacteria</taxon>
        <taxon>Burkholderiales</taxon>
        <taxon>Comamonadaceae</taxon>
        <taxon>Paracidovorax</taxon>
    </lineage>
</organism>
<sequence length="120" mass="13816">MAIMNRMLDIQEKRLELDSRQLDITESETAQNKELALKSMEYNSKANSEHKEVMRRAIAWRYIFWGLIALLAAVAVMTALLLDKEAFVVEIVKYIAFFLGGYGTKAVVQSRKRNNQSEDE</sequence>
<feature type="transmembrane region" description="Helical" evidence="1">
    <location>
        <begin position="62"/>
        <end position="81"/>
    </location>
</feature>
<reference evidence="3" key="1">
    <citation type="submission" date="2016-10" db="EMBL/GenBank/DDBJ databases">
        <authorList>
            <person name="Varghese N."/>
            <person name="Submissions S."/>
        </authorList>
    </citation>
    <scope>NUCLEOTIDE SEQUENCE [LARGE SCALE GENOMIC DNA]</scope>
    <source>
        <strain evidence="3">DSM 7481</strain>
    </source>
</reference>
<protein>
    <submittedName>
        <fullName evidence="2">Uncharacterized protein</fullName>
    </submittedName>
</protein>
<evidence type="ECO:0000256" key="1">
    <source>
        <dbReference type="SAM" id="Phobius"/>
    </source>
</evidence>
<feature type="transmembrane region" description="Helical" evidence="1">
    <location>
        <begin position="87"/>
        <end position="108"/>
    </location>
</feature>
<dbReference type="STRING" id="32040.SAMN04489710_11816"/>
<gene>
    <name evidence="2" type="ORF">SAMN04489710_11816</name>
</gene>
<proteinExistence type="predicted"/>
<accession>A0A1I1YLW9</accession>
<name>A0A1I1YLW9_9BURK</name>
<dbReference type="AlphaFoldDB" id="A0A1I1YLW9"/>
<evidence type="ECO:0000313" key="2">
    <source>
        <dbReference type="EMBL" id="SFE18990.1"/>
    </source>
</evidence>
<keyword evidence="3" id="KW-1185">Reference proteome</keyword>